<gene>
    <name evidence="1" type="ORF">B0J13DRAFT_534415</name>
</gene>
<evidence type="ECO:0000313" key="1">
    <source>
        <dbReference type="EMBL" id="KAH7111037.1"/>
    </source>
</evidence>
<sequence>MYEREPEINMWELACLIVTSSASKTHSEIEKSMVPGRLPVRETIDALSPKYSHNVIGSTRSIVNKGEVPVLFVMDDDPTGTQTYHDIDVLTMWDIEILQQEFALNPQRLLHRDKLLNSSLS</sequence>
<evidence type="ECO:0000313" key="2">
    <source>
        <dbReference type="Proteomes" id="UP000717696"/>
    </source>
</evidence>
<dbReference type="Proteomes" id="UP000717696">
    <property type="component" value="Unassembled WGS sequence"/>
</dbReference>
<protein>
    <submittedName>
        <fullName evidence="1">Uncharacterized protein</fullName>
    </submittedName>
</protein>
<dbReference type="EMBL" id="JAGMUU010000058">
    <property type="protein sequence ID" value="KAH7111037.1"/>
    <property type="molecule type" value="Genomic_DNA"/>
</dbReference>
<reference evidence="1" key="1">
    <citation type="journal article" date="2021" name="Nat. Commun.">
        <title>Genetic determinants of endophytism in the Arabidopsis root mycobiome.</title>
        <authorList>
            <person name="Mesny F."/>
            <person name="Miyauchi S."/>
            <person name="Thiergart T."/>
            <person name="Pickel B."/>
            <person name="Atanasova L."/>
            <person name="Karlsson M."/>
            <person name="Huettel B."/>
            <person name="Barry K.W."/>
            <person name="Haridas S."/>
            <person name="Chen C."/>
            <person name="Bauer D."/>
            <person name="Andreopoulos W."/>
            <person name="Pangilinan J."/>
            <person name="LaButti K."/>
            <person name="Riley R."/>
            <person name="Lipzen A."/>
            <person name="Clum A."/>
            <person name="Drula E."/>
            <person name="Henrissat B."/>
            <person name="Kohler A."/>
            <person name="Grigoriev I.V."/>
            <person name="Martin F.M."/>
            <person name="Hacquard S."/>
        </authorList>
    </citation>
    <scope>NUCLEOTIDE SEQUENCE</scope>
    <source>
        <strain evidence="1">MPI-CAGE-AT-0021</strain>
    </source>
</reference>
<proteinExistence type="predicted"/>
<dbReference type="OrthoDB" id="48988at2759"/>
<accession>A0A9P9D212</accession>
<name>A0A9P9D212_9HYPO</name>
<keyword evidence="2" id="KW-1185">Reference proteome</keyword>
<organism evidence="1 2">
    <name type="scientific">Dactylonectria estremocensis</name>
    <dbReference type="NCBI Taxonomy" id="1079267"/>
    <lineage>
        <taxon>Eukaryota</taxon>
        <taxon>Fungi</taxon>
        <taxon>Dikarya</taxon>
        <taxon>Ascomycota</taxon>
        <taxon>Pezizomycotina</taxon>
        <taxon>Sordariomycetes</taxon>
        <taxon>Hypocreomycetidae</taxon>
        <taxon>Hypocreales</taxon>
        <taxon>Nectriaceae</taxon>
        <taxon>Dactylonectria</taxon>
    </lineage>
</organism>
<dbReference type="AlphaFoldDB" id="A0A9P9D212"/>
<comment type="caution">
    <text evidence="1">The sequence shown here is derived from an EMBL/GenBank/DDBJ whole genome shotgun (WGS) entry which is preliminary data.</text>
</comment>